<gene>
    <name evidence="3" type="primary">SPG11</name>
    <name evidence="3" type="ORF">EYF80_032305</name>
</gene>
<dbReference type="GO" id="GO:0007409">
    <property type="term" value="P:axonogenesis"/>
    <property type="evidence" value="ECO:0007669"/>
    <property type="project" value="TreeGrafter"/>
</dbReference>
<dbReference type="Proteomes" id="UP000314294">
    <property type="component" value="Unassembled WGS sequence"/>
</dbReference>
<feature type="region of interest" description="Disordered" evidence="1">
    <location>
        <begin position="91"/>
        <end position="129"/>
    </location>
</feature>
<sequence length="1442" mass="160779">MLEERSSLEVCVIPENPHCGRVTDIRRVALAPRGSLLGCLGLRGRLVVWNPADREAPPAAVDGLEDEGVRGCVDALDLYVTELRSYMKKFPWPAGGDATDSDDRIQEEKKEKEEEEEEEEEAQRDEWEQLPTEEVVRRSVLTNQIPRAQAVLRRRSRPEQRLSALRMEGLRQAFCCLQDRDLQTANTLLVNMGFSVKEQLHSVCLHTDDKNLRQFVVSSAATFFSDIRVSARASQRAPEASDWSVGQVEELSGRSHFPDEELQSVAFIREMERLGSLPAARRHAEATPLRPVQVQMVPREPAGGDAVLEELLGQRRSAVEEQEQRDGLWKNLRLDWVRNWDPSCQTAVLLSRLQHTEVTSCDPAVLWRYLTALHDQRRVVGWIQDQQTPGGPRWPELTPELVDDNMACSAYMREQILDLLARRGLFVLEELADLDQLLWRLAQGGGVMAPAPQVPQYRSPLGLDLHSLFISFCVDRGLQYLLYTYLEHHRLTPRNCPLLTNQSLSESRPWFDMLVKIQEITRDLSDPGLVFQASLTSAQVLLPGNQASLSSLLLEGHSLLALAAIMFAPGGINQVVQVVVQGERPGHSERTVDPQLLKMALAPHPKLRAALFPSGPRGTGPSSDVSVYHLLQSLHPLDPTRLFGWQEANTLNSTVSKAEKLAEAEPGAAEELIGYLEAAVTDSLEHKGIGSSSYEAAQEWALPVQFCRLHRLQLSSVFPARCAADGQFIHFLLFVQLHSFPPPQVRSLAARFGPTLRAHLSLAFQDLQLSAPRGRCPASPTGSPEPPGELLQVLLQSQEEAAPCRYLLQEALLQRCPTLAVMAACQQGEELLPGLCVWLLTSVDADAAGEAAAHLADAPQHHEWTLHDLSVIWRTLLGRGHVRPLLRGFELFQRDCPLVLVLRMFELCCDCRNFSEAKEKLLDFQRTLITLRNGGATPPGGLPLQWVESQASVLLLTMLRRASSPYDRHRLLQLLAGVDKLLKSNGPDFRKLSQLSQMLQGSEVSLSPRLLECSSPSVQQEEFQAAVDALQAGGRYGQARRVALLAGLPVQRLLLSQLLQEATSQRSKRQWRRLETRVGLWRRCHERLRAEGADPESASRFFLSQAEPPAAGSDLLAVQERCLLLCLAARWLSLLRPPPAARLRRLEEELWAGRARRHVLAAAAEEQSVFSPPPPAATPETDPYAALMKEFSFSDVAGLNTESCLRLEGLPGPGEEREGPGEGPGAAPPLSPEERSALATLVGQLLEEGSVHEASRVCRYFSLYHRDVWLALRCRGTSSLKTALLDYLRRCLPADSEKHNMLHFLNSGSELRVVHLRAAELLEAVTALPRCYQVLVVAEAYGYSPDWAHILYHKVVLDGDFVYLEELKRHRPLTSGLFEDIFHKLDPSPPSSVSANVKRLLPHCEDVCSRYRLAYQQNLHDITKALLQDAKTSAYLSDRLAT</sequence>
<dbReference type="GO" id="GO:0030424">
    <property type="term" value="C:axon"/>
    <property type="evidence" value="ECO:0007669"/>
    <property type="project" value="TreeGrafter"/>
</dbReference>
<dbReference type="GO" id="GO:0008088">
    <property type="term" value="P:axo-dendritic transport"/>
    <property type="evidence" value="ECO:0007669"/>
    <property type="project" value="TreeGrafter"/>
</dbReference>
<proteinExistence type="predicted"/>
<dbReference type="GO" id="GO:0007268">
    <property type="term" value="P:chemical synaptic transmission"/>
    <property type="evidence" value="ECO:0007669"/>
    <property type="project" value="TreeGrafter"/>
</dbReference>
<keyword evidence="4" id="KW-1185">Reference proteome</keyword>
<evidence type="ECO:0000259" key="2">
    <source>
        <dbReference type="Pfam" id="PF14649"/>
    </source>
</evidence>
<protein>
    <submittedName>
        <fullName evidence="3">Spatacsin</fullName>
    </submittedName>
</protein>
<dbReference type="PANTHER" id="PTHR13650">
    <property type="entry name" value="SPATACSIN"/>
    <property type="match status" value="1"/>
</dbReference>
<dbReference type="OrthoDB" id="2018754at2759"/>
<feature type="region of interest" description="Disordered" evidence="1">
    <location>
        <begin position="1207"/>
        <end position="1232"/>
    </location>
</feature>
<dbReference type="GO" id="GO:0045202">
    <property type="term" value="C:synapse"/>
    <property type="evidence" value="ECO:0007669"/>
    <property type="project" value="TreeGrafter"/>
</dbReference>
<dbReference type="EMBL" id="SRLO01000404">
    <property type="protein sequence ID" value="TNN57481.1"/>
    <property type="molecule type" value="Genomic_DNA"/>
</dbReference>
<evidence type="ECO:0000313" key="3">
    <source>
        <dbReference type="EMBL" id="TNN57481.1"/>
    </source>
</evidence>
<dbReference type="GO" id="GO:0005737">
    <property type="term" value="C:cytoplasm"/>
    <property type="evidence" value="ECO:0007669"/>
    <property type="project" value="TreeGrafter"/>
</dbReference>
<accession>A0A4Z2GW14</accession>
<dbReference type="GO" id="GO:0048489">
    <property type="term" value="P:synaptic vesicle transport"/>
    <property type="evidence" value="ECO:0007669"/>
    <property type="project" value="TreeGrafter"/>
</dbReference>
<feature type="domain" description="Spatacsin C-terminal" evidence="2">
    <location>
        <begin position="1303"/>
        <end position="1384"/>
    </location>
</feature>
<evidence type="ECO:0000256" key="1">
    <source>
        <dbReference type="SAM" id="MobiDB-lite"/>
    </source>
</evidence>
<dbReference type="InterPro" id="IPR028103">
    <property type="entry name" value="Spatacsin"/>
</dbReference>
<dbReference type="Pfam" id="PF14649">
    <property type="entry name" value="Spatacsin_C"/>
    <property type="match status" value="1"/>
</dbReference>
<feature type="compositionally biased region" description="Basic and acidic residues" evidence="1">
    <location>
        <begin position="101"/>
        <end position="112"/>
    </location>
</feature>
<evidence type="ECO:0000313" key="4">
    <source>
        <dbReference type="Proteomes" id="UP000314294"/>
    </source>
</evidence>
<comment type="caution">
    <text evidence="3">The sequence shown here is derived from an EMBL/GenBank/DDBJ whole genome shotgun (WGS) entry which is preliminary data.</text>
</comment>
<dbReference type="GO" id="GO:0030425">
    <property type="term" value="C:dendrite"/>
    <property type="evidence" value="ECO:0007669"/>
    <property type="project" value="TreeGrafter"/>
</dbReference>
<organism evidence="3 4">
    <name type="scientific">Liparis tanakae</name>
    <name type="common">Tanaka's snailfish</name>
    <dbReference type="NCBI Taxonomy" id="230148"/>
    <lineage>
        <taxon>Eukaryota</taxon>
        <taxon>Metazoa</taxon>
        <taxon>Chordata</taxon>
        <taxon>Craniata</taxon>
        <taxon>Vertebrata</taxon>
        <taxon>Euteleostomi</taxon>
        <taxon>Actinopterygii</taxon>
        <taxon>Neopterygii</taxon>
        <taxon>Teleostei</taxon>
        <taxon>Neoteleostei</taxon>
        <taxon>Acanthomorphata</taxon>
        <taxon>Eupercaria</taxon>
        <taxon>Perciformes</taxon>
        <taxon>Cottioidei</taxon>
        <taxon>Cottales</taxon>
        <taxon>Liparidae</taxon>
        <taxon>Liparis</taxon>
    </lineage>
</organism>
<feature type="compositionally biased region" description="Acidic residues" evidence="1">
    <location>
        <begin position="113"/>
        <end position="123"/>
    </location>
</feature>
<name>A0A4Z2GW14_9TELE</name>
<dbReference type="PANTHER" id="PTHR13650:SF0">
    <property type="entry name" value="SPATACSIN"/>
    <property type="match status" value="1"/>
</dbReference>
<reference evidence="3 4" key="1">
    <citation type="submission" date="2019-03" db="EMBL/GenBank/DDBJ databases">
        <title>First draft genome of Liparis tanakae, snailfish: a comprehensive survey of snailfish specific genes.</title>
        <authorList>
            <person name="Kim W."/>
            <person name="Song I."/>
            <person name="Jeong J.-H."/>
            <person name="Kim D."/>
            <person name="Kim S."/>
            <person name="Ryu S."/>
            <person name="Song J.Y."/>
            <person name="Lee S.K."/>
        </authorList>
    </citation>
    <scope>NUCLEOTIDE SEQUENCE [LARGE SCALE GENOMIC DNA]</scope>
    <source>
        <tissue evidence="3">Muscle</tissue>
    </source>
</reference>
<dbReference type="InterPro" id="IPR028107">
    <property type="entry name" value="Spatacsin_C_dom"/>
</dbReference>